<comment type="similarity">
    <text evidence="2">Belongs to the YjiK family.</text>
</comment>
<dbReference type="AlphaFoldDB" id="A0A1M5JKU4"/>
<keyword evidence="6" id="KW-1185">Reference proteome</keyword>
<dbReference type="EMBL" id="FQWQ01000001">
    <property type="protein sequence ID" value="SHG41196.1"/>
    <property type="molecule type" value="Genomic_DNA"/>
</dbReference>
<dbReference type="SUPFAM" id="SSF101898">
    <property type="entry name" value="NHL repeat"/>
    <property type="match status" value="1"/>
</dbReference>
<evidence type="ECO:0000256" key="2">
    <source>
        <dbReference type="ARBA" id="ARBA00009852"/>
    </source>
</evidence>
<accession>A0A1M5JKU4</accession>
<keyword evidence="4" id="KW-0472">Membrane</keyword>
<keyword evidence="3" id="KW-1003">Cell membrane</keyword>
<evidence type="ECO:0000256" key="3">
    <source>
        <dbReference type="ARBA" id="ARBA00022475"/>
    </source>
</evidence>
<dbReference type="STRING" id="947013.SAMN04488109_0130"/>
<dbReference type="Pfam" id="PF06977">
    <property type="entry name" value="SdiA-regulated"/>
    <property type="match status" value="1"/>
</dbReference>
<reference evidence="5 6" key="1">
    <citation type="submission" date="2016-11" db="EMBL/GenBank/DDBJ databases">
        <authorList>
            <person name="Jaros S."/>
            <person name="Januszkiewicz K."/>
            <person name="Wedrychowicz H."/>
        </authorList>
    </citation>
    <scope>NUCLEOTIDE SEQUENCE [LARGE SCALE GENOMIC DNA]</scope>
    <source>
        <strain evidence="5 6">DSM 24574</strain>
    </source>
</reference>
<dbReference type="InterPro" id="IPR011042">
    <property type="entry name" value="6-blade_b-propeller_TolB-like"/>
</dbReference>
<comment type="subcellular location">
    <subcellularLocation>
        <location evidence="1">Cell membrane</location>
    </subcellularLocation>
</comment>
<name>A0A1M5JKU4_9BACT</name>
<evidence type="ECO:0000256" key="1">
    <source>
        <dbReference type="ARBA" id="ARBA00004236"/>
    </source>
</evidence>
<dbReference type="GO" id="GO:0005886">
    <property type="term" value="C:plasma membrane"/>
    <property type="evidence" value="ECO:0007669"/>
    <property type="project" value="UniProtKB-SubCell"/>
</dbReference>
<evidence type="ECO:0000313" key="5">
    <source>
        <dbReference type="EMBL" id="SHG41196.1"/>
    </source>
</evidence>
<dbReference type="InterPro" id="IPR009722">
    <property type="entry name" value="YjiK/CarP"/>
</dbReference>
<proteinExistence type="inferred from homology"/>
<organism evidence="5 6">
    <name type="scientific">Chryseolinea serpens</name>
    <dbReference type="NCBI Taxonomy" id="947013"/>
    <lineage>
        <taxon>Bacteria</taxon>
        <taxon>Pseudomonadati</taxon>
        <taxon>Bacteroidota</taxon>
        <taxon>Cytophagia</taxon>
        <taxon>Cytophagales</taxon>
        <taxon>Fulvivirgaceae</taxon>
        <taxon>Chryseolinea</taxon>
    </lineage>
</organism>
<dbReference type="RefSeq" id="WP_073129879.1">
    <property type="nucleotide sequence ID" value="NZ_FQWQ01000001.1"/>
</dbReference>
<dbReference type="Proteomes" id="UP000184212">
    <property type="component" value="Unassembled WGS sequence"/>
</dbReference>
<dbReference type="PROSITE" id="PS51257">
    <property type="entry name" value="PROKAR_LIPOPROTEIN"/>
    <property type="match status" value="1"/>
</dbReference>
<gene>
    <name evidence="5" type="ORF">SAMN04488109_0130</name>
</gene>
<evidence type="ECO:0000256" key="4">
    <source>
        <dbReference type="ARBA" id="ARBA00023136"/>
    </source>
</evidence>
<sequence length="279" mass="31314">MIPTVKYGLLPAIGLLLLFSCELKRYDSPPGYDFSTPEKIIMRESLLEISGIAFHHGNPDTVLAINDEDGRLFFFPIDKKKAYATKFAKNGDFEDVAVYKHLIYTLRSDGTLFSFSDSIKQKKVKARKWENVFPKGEYESLCALETDDKLYTLCKKCGKEKHIIQGYTLDLADTSGSKVGSFQVDLSGVSSLTGKVKRAFQPSALALHPLTGEWYILSSVHKTLLITDATWKPKGAYALDPKYFNQPEGIAFDDVGHLYISNEGNEIQNGNIMRFAFVR</sequence>
<dbReference type="OrthoDB" id="5292493at2"/>
<evidence type="ECO:0000313" key="6">
    <source>
        <dbReference type="Proteomes" id="UP000184212"/>
    </source>
</evidence>
<dbReference type="Gene3D" id="2.120.10.30">
    <property type="entry name" value="TolB, C-terminal domain"/>
    <property type="match status" value="1"/>
</dbReference>
<protein>
    <submittedName>
        <fullName evidence="5">SdiA-regulated</fullName>
    </submittedName>
</protein>